<comment type="caution">
    <text evidence="19">The sequence shown here is derived from an EMBL/GenBank/DDBJ whole genome shotgun (WGS) entry which is preliminary data.</text>
</comment>
<name>A0A139SI49_9GAMM</name>
<dbReference type="Pfam" id="PF00430">
    <property type="entry name" value="ATP-synt_B"/>
    <property type="match status" value="1"/>
</dbReference>
<evidence type="ECO:0000256" key="4">
    <source>
        <dbReference type="ARBA" id="ARBA00022519"/>
    </source>
</evidence>
<keyword evidence="10 16" id="KW-0472">Membrane</keyword>
<keyword evidence="11 16" id="KW-0066">ATP synthesis</keyword>
<dbReference type="PANTHER" id="PTHR33445:SF1">
    <property type="entry name" value="ATP SYNTHASE SUBUNIT B"/>
    <property type="match status" value="1"/>
</dbReference>
<evidence type="ECO:0000256" key="10">
    <source>
        <dbReference type="ARBA" id="ARBA00023136"/>
    </source>
</evidence>
<feature type="coiled-coil region" evidence="18">
    <location>
        <begin position="30"/>
        <end position="111"/>
    </location>
</feature>
<dbReference type="GO" id="GO:0046961">
    <property type="term" value="F:proton-transporting ATPase activity, rotational mechanism"/>
    <property type="evidence" value="ECO:0007669"/>
    <property type="project" value="TreeGrafter"/>
</dbReference>
<dbReference type="FunFam" id="1.20.5.620:FF:000001">
    <property type="entry name" value="ATP synthase subunit b"/>
    <property type="match status" value="1"/>
</dbReference>
<dbReference type="InterPro" id="IPR028987">
    <property type="entry name" value="ATP_synth_B-like_membr_sf"/>
</dbReference>
<evidence type="ECO:0000256" key="13">
    <source>
        <dbReference type="ARBA" id="ARBA00025614"/>
    </source>
</evidence>
<keyword evidence="3 16" id="KW-1003">Cell membrane</keyword>
<keyword evidence="9 16" id="KW-0406">Ion transport</keyword>
<comment type="function">
    <text evidence="12 16">F(1)F(0) ATP synthase produces ATP from ADP in the presence of a proton or sodium gradient. F-type ATPases consist of two structural domains, F(1) containing the extramembraneous catalytic core and F(0) containing the membrane proton channel, linked together by a central stalk and a peripheral stalk. During catalysis, ATP synthesis in the catalytic domain of F(1) is coupled via a rotary mechanism of the central stalk subunits to proton translocation.</text>
</comment>
<evidence type="ECO:0000256" key="17">
    <source>
        <dbReference type="RuleBase" id="RU003848"/>
    </source>
</evidence>
<evidence type="ECO:0000313" key="19">
    <source>
        <dbReference type="EMBL" id="KXU34255.1"/>
    </source>
</evidence>
<evidence type="ECO:0000256" key="12">
    <source>
        <dbReference type="ARBA" id="ARBA00025198"/>
    </source>
</evidence>
<dbReference type="PANTHER" id="PTHR33445">
    <property type="entry name" value="ATP SYNTHASE SUBUNIT B', CHLOROPLASTIC"/>
    <property type="match status" value="1"/>
</dbReference>
<keyword evidence="2 16" id="KW-0813">Transport</keyword>
<keyword evidence="8 16" id="KW-1133">Transmembrane helix</keyword>
<dbReference type="GO" id="GO:0005886">
    <property type="term" value="C:plasma membrane"/>
    <property type="evidence" value="ECO:0007669"/>
    <property type="project" value="UniProtKB-SubCell"/>
</dbReference>
<evidence type="ECO:0000256" key="14">
    <source>
        <dbReference type="ARBA" id="ARBA00026054"/>
    </source>
</evidence>
<dbReference type="Proteomes" id="UP000072660">
    <property type="component" value="Unassembled WGS sequence"/>
</dbReference>
<organism evidence="19 20">
    <name type="scientific">Ventosimonas gracilis</name>
    <dbReference type="NCBI Taxonomy" id="1680762"/>
    <lineage>
        <taxon>Bacteria</taxon>
        <taxon>Pseudomonadati</taxon>
        <taxon>Pseudomonadota</taxon>
        <taxon>Gammaproteobacteria</taxon>
        <taxon>Pseudomonadales</taxon>
        <taxon>Ventosimonadaceae</taxon>
        <taxon>Ventosimonas</taxon>
    </lineage>
</organism>
<dbReference type="CDD" id="cd06503">
    <property type="entry name" value="ATP-synt_Fo_b"/>
    <property type="match status" value="1"/>
</dbReference>
<protein>
    <recommendedName>
        <fullName evidence="16">ATP synthase subunit b</fullName>
    </recommendedName>
    <alternativeName>
        <fullName evidence="16">ATP synthase F(0) sector subunit b</fullName>
    </alternativeName>
    <alternativeName>
        <fullName evidence="16">ATPase subunit I</fullName>
    </alternativeName>
    <alternativeName>
        <fullName evidence="16">F-type ATPase subunit b</fullName>
        <shortName evidence="16">F-ATPase subunit b</shortName>
    </alternativeName>
</protein>
<dbReference type="EMBL" id="LSZO01000217">
    <property type="protein sequence ID" value="KXU34255.1"/>
    <property type="molecule type" value="Genomic_DNA"/>
</dbReference>
<evidence type="ECO:0000256" key="7">
    <source>
        <dbReference type="ARBA" id="ARBA00022781"/>
    </source>
</evidence>
<evidence type="ECO:0000256" key="9">
    <source>
        <dbReference type="ARBA" id="ARBA00023065"/>
    </source>
</evidence>
<evidence type="ECO:0000256" key="5">
    <source>
        <dbReference type="ARBA" id="ARBA00022547"/>
    </source>
</evidence>
<dbReference type="Gene3D" id="6.10.250.1580">
    <property type="match status" value="1"/>
</dbReference>
<evidence type="ECO:0000256" key="3">
    <source>
        <dbReference type="ARBA" id="ARBA00022475"/>
    </source>
</evidence>
<dbReference type="InterPro" id="IPR002146">
    <property type="entry name" value="ATP_synth_b/b'su_bac/chlpt"/>
</dbReference>
<evidence type="ECO:0000256" key="16">
    <source>
        <dbReference type="HAMAP-Rule" id="MF_01398"/>
    </source>
</evidence>
<keyword evidence="6 16" id="KW-0812">Transmembrane</keyword>
<dbReference type="HAMAP" id="MF_01398">
    <property type="entry name" value="ATP_synth_b_bprime"/>
    <property type="match status" value="1"/>
</dbReference>
<dbReference type="NCBIfam" id="NF004411">
    <property type="entry name" value="PRK05759.1-2"/>
    <property type="match status" value="1"/>
</dbReference>
<dbReference type="InterPro" id="IPR050059">
    <property type="entry name" value="ATP_synthase_B_chain"/>
</dbReference>
<keyword evidence="5 16" id="KW-0138">CF(0)</keyword>
<dbReference type="RefSeq" id="WP_068393168.1">
    <property type="nucleotide sequence ID" value="NZ_LSZO01000217.1"/>
</dbReference>
<reference evidence="19 20" key="1">
    <citation type="submission" date="2016-02" db="EMBL/GenBank/DDBJ databases">
        <authorList>
            <person name="Wen L."/>
            <person name="He K."/>
            <person name="Yang H."/>
        </authorList>
    </citation>
    <scope>NUCLEOTIDE SEQUENCE [LARGE SCALE GENOMIC DNA]</scope>
    <source>
        <strain evidence="19 20">CV58</strain>
    </source>
</reference>
<comment type="function">
    <text evidence="13">Component of the F(0) channel, it forms part of the peripheral stalk, linking F(1) to F(0). The b'-subunit is a diverged and duplicated form of b found in plants and photosynthetic bacteria.</text>
</comment>
<dbReference type="SUPFAM" id="SSF81573">
    <property type="entry name" value="F1F0 ATP synthase subunit B, membrane domain"/>
    <property type="match status" value="1"/>
</dbReference>
<evidence type="ECO:0000256" key="2">
    <source>
        <dbReference type="ARBA" id="ARBA00022448"/>
    </source>
</evidence>
<dbReference type="InterPro" id="IPR005864">
    <property type="entry name" value="ATP_synth_F0_bsu_bac"/>
</dbReference>
<gene>
    <name evidence="16" type="primary">atpF</name>
    <name evidence="19" type="ORF">AXE65_07575</name>
</gene>
<evidence type="ECO:0000313" key="20">
    <source>
        <dbReference type="Proteomes" id="UP000072660"/>
    </source>
</evidence>
<comment type="subcellular location">
    <subcellularLocation>
        <location evidence="16">Cell membrane</location>
        <topology evidence="16">Single-pass membrane protein</topology>
    </subcellularLocation>
    <subcellularLocation>
        <location evidence="15">Endomembrane system</location>
        <topology evidence="15">Single-pass membrane protein</topology>
    </subcellularLocation>
</comment>
<sequence length="156" mass="17250">MNINATLIFQGIAFFIFVVFCMKFIWPPVIRALEERQKKIAEGLDAANRAERDLDLAKEKITGQLREAKEQAAEIIEQAKKRASVMVDEAREQAKVEAERVKTQARAEIEQEVAAIKEALRVQLGALAVSGAEKILGKAVDAKAHDQLLGQLAAQI</sequence>
<comment type="subunit">
    <text evidence="16">F-type ATPases have 2 components, F(1) - the catalytic core - and F(0) - the membrane proton channel. F(1) has five subunits: alpha(3), beta(3), gamma(1), delta(1), epsilon(1). F(0) has three main subunits: a(1), b(2) and c(10-14). The alpha and beta chains form an alternating ring which encloses part of the gamma chain. F(1) is attached to F(0) by a central stalk formed by the gamma and epsilon chains, while a peripheral stalk is formed by the delta and b chains.</text>
</comment>
<evidence type="ECO:0000256" key="11">
    <source>
        <dbReference type="ARBA" id="ARBA00023310"/>
    </source>
</evidence>
<dbReference type="GO" id="GO:0012505">
    <property type="term" value="C:endomembrane system"/>
    <property type="evidence" value="ECO:0007669"/>
    <property type="project" value="UniProtKB-SubCell"/>
</dbReference>
<proteinExistence type="inferred from homology"/>
<dbReference type="AlphaFoldDB" id="A0A139SI49"/>
<keyword evidence="18" id="KW-0175">Coiled coil</keyword>
<comment type="similarity">
    <text evidence="1 16 17">Belongs to the ATPase B chain family.</text>
</comment>
<keyword evidence="7 16" id="KW-0375">Hydrogen ion transport</keyword>
<keyword evidence="4" id="KW-0997">Cell inner membrane</keyword>
<dbReference type="GO" id="GO:0046933">
    <property type="term" value="F:proton-transporting ATP synthase activity, rotational mechanism"/>
    <property type="evidence" value="ECO:0007669"/>
    <property type="project" value="UniProtKB-UniRule"/>
</dbReference>
<evidence type="ECO:0000256" key="6">
    <source>
        <dbReference type="ARBA" id="ARBA00022692"/>
    </source>
</evidence>
<keyword evidence="20" id="KW-1185">Reference proteome</keyword>
<evidence type="ECO:0000256" key="18">
    <source>
        <dbReference type="SAM" id="Coils"/>
    </source>
</evidence>
<evidence type="ECO:0000256" key="8">
    <source>
        <dbReference type="ARBA" id="ARBA00022989"/>
    </source>
</evidence>
<evidence type="ECO:0000256" key="15">
    <source>
        <dbReference type="ARBA" id="ARBA00037847"/>
    </source>
</evidence>
<accession>A0A139SI49</accession>
<dbReference type="OrthoDB" id="9788020at2"/>
<dbReference type="GO" id="GO:0045259">
    <property type="term" value="C:proton-transporting ATP synthase complex"/>
    <property type="evidence" value="ECO:0007669"/>
    <property type="project" value="UniProtKB-KW"/>
</dbReference>
<feature type="transmembrane region" description="Helical" evidence="16">
    <location>
        <begin position="6"/>
        <end position="26"/>
    </location>
</feature>
<dbReference type="NCBIfam" id="TIGR01144">
    <property type="entry name" value="ATP_synt_b"/>
    <property type="match status" value="1"/>
</dbReference>
<comment type="subunit">
    <text evidence="14">F-type ATPases have 2 components, F(1) - the catalytic core - and F(0) - the membrane proton channel. F(1) has five subunits: alpha(3), beta(3), gamma(1), delta(1), epsilon(1). F(0) has four main subunits: a(1), b(2) and c(10-14). The alpha and beta chains form an alternating ring which encloses part of the gamma chain. F(1) is attached to F(0) by a central stalk formed by the gamma and epsilon chains, while a peripheral stalk is formed by the delta and b chains.</text>
</comment>
<evidence type="ECO:0000256" key="1">
    <source>
        <dbReference type="ARBA" id="ARBA00005513"/>
    </source>
</evidence>